<name>A0ABY9W760_9BACI</name>
<reference evidence="1 2" key="1">
    <citation type="submission" date="2023-09" db="EMBL/GenBank/DDBJ databases">
        <title>Different Types of Thermotolerant Ring-Cleaving Dioxygenases derived from Aeribacillus composti HB-1 applied for multiple aromatic hydrocarbons removal.</title>
        <authorList>
            <person name="Cao L."/>
            <person name="Li M."/>
            <person name="Ma T."/>
        </authorList>
    </citation>
    <scope>NUCLEOTIDE SEQUENCE [LARGE SCALE GENOMIC DNA]</scope>
    <source>
        <strain evidence="1 2">HB-1</strain>
    </source>
</reference>
<sequence>MLDLMRRLGIALIMGLFIGLLFLGGLKTEEPGEISPPSTFKYYK</sequence>
<dbReference type="EMBL" id="CP134501">
    <property type="protein sequence ID" value="WNF31991.1"/>
    <property type="molecule type" value="Genomic_DNA"/>
</dbReference>
<dbReference type="Proteomes" id="UP001303701">
    <property type="component" value="Chromosome"/>
</dbReference>
<evidence type="ECO:0000313" key="1">
    <source>
        <dbReference type="EMBL" id="WNF31991.1"/>
    </source>
</evidence>
<evidence type="ECO:0000313" key="2">
    <source>
        <dbReference type="Proteomes" id="UP001303701"/>
    </source>
</evidence>
<dbReference type="RefSeq" id="WP_261308724.1">
    <property type="nucleotide sequence ID" value="NZ_CP134501.1"/>
</dbReference>
<gene>
    <name evidence="1" type="ORF">RI196_11915</name>
</gene>
<dbReference type="GeneID" id="301126689"/>
<protein>
    <submittedName>
        <fullName evidence="1">Uncharacterized protein</fullName>
    </submittedName>
</protein>
<accession>A0ABY9W760</accession>
<keyword evidence="2" id="KW-1185">Reference proteome</keyword>
<proteinExistence type="predicted"/>
<organism evidence="1 2">
    <name type="scientific">Aeribacillus composti</name>
    <dbReference type="NCBI Taxonomy" id="1868734"/>
    <lineage>
        <taxon>Bacteria</taxon>
        <taxon>Bacillati</taxon>
        <taxon>Bacillota</taxon>
        <taxon>Bacilli</taxon>
        <taxon>Bacillales</taxon>
        <taxon>Bacillaceae</taxon>
        <taxon>Aeribacillus</taxon>
    </lineage>
</organism>